<dbReference type="GO" id="GO:0022857">
    <property type="term" value="F:transmembrane transporter activity"/>
    <property type="evidence" value="ECO:0007669"/>
    <property type="project" value="InterPro"/>
</dbReference>
<dbReference type="VEuPathDB" id="FungiDB:MPH_09225"/>
<feature type="region of interest" description="Disordered" evidence="7">
    <location>
        <begin position="388"/>
        <end position="407"/>
    </location>
</feature>
<feature type="domain" description="Major facilitator superfamily (MFS) profile" evidence="9">
    <location>
        <begin position="1"/>
        <end position="359"/>
    </location>
</feature>
<feature type="transmembrane region" description="Helical" evidence="8">
    <location>
        <begin position="18"/>
        <end position="42"/>
    </location>
</feature>
<gene>
    <name evidence="10" type="ORF">MPH_09225</name>
</gene>
<keyword evidence="6" id="KW-0325">Glycoprotein</keyword>
<dbReference type="InterPro" id="IPR011701">
    <property type="entry name" value="MFS"/>
</dbReference>
<name>K2QVC4_MACPH</name>
<dbReference type="eggNOG" id="KOG0254">
    <property type="taxonomic scope" value="Eukaryota"/>
</dbReference>
<evidence type="ECO:0000259" key="9">
    <source>
        <dbReference type="PROSITE" id="PS50850"/>
    </source>
</evidence>
<comment type="subcellular location">
    <subcellularLocation>
        <location evidence="1">Membrane</location>
        <topology evidence="1">Multi-pass membrane protein</topology>
    </subcellularLocation>
</comment>
<dbReference type="Proteomes" id="UP000007129">
    <property type="component" value="Unassembled WGS sequence"/>
</dbReference>
<protein>
    <submittedName>
        <fullName evidence="10">Major facilitator superfamily</fullName>
    </submittedName>
</protein>
<dbReference type="PROSITE" id="PS50850">
    <property type="entry name" value="MFS"/>
    <property type="match status" value="1"/>
</dbReference>
<evidence type="ECO:0000256" key="8">
    <source>
        <dbReference type="SAM" id="Phobius"/>
    </source>
</evidence>
<dbReference type="Gene3D" id="1.20.1720.10">
    <property type="entry name" value="Multidrug resistance protein D"/>
    <property type="match status" value="1"/>
</dbReference>
<dbReference type="InterPro" id="IPR036259">
    <property type="entry name" value="MFS_trans_sf"/>
</dbReference>
<dbReference type="HOGENOM" id="CLU_000960_22_0_1"/>
<organism evidence="10 11">
    <name type="scientific">Macrophomina phaseolina (strain MS6)</name>
    <name type="common">Charcoal rot fungus</name>
    <dbReference type="NCBI Taxonomy" id="1126212"/>
    <lineage>
        <taxon>Eukaryota</taxon>
        <taxon>Fungi</taxon>
        <taxon>Dikarya</taxon>
        <taxon>Ascomycota</taxon>
        <taxon>Pezizomycotina</taxon>
        <taxon>Dothideomycetes</taxon>
        <taxon>Dothideomycetes incertae sedis</taxon>
        <taxon>Botryosphaeriales</taxon>
        <taxon>Botryosphaeriaceae</taxon>
        <taxon>Macrophomina</taxon>
    </lineage>
</organism>
<dbReference type="PANTHER" id="PTHR23501">
    <property type="entry name" value="MAJOR FACILITATOR SUPERFAMILY"/>
    <property type="match status" value="1"/>
</dbReference>
<dbReference type="PANTHER" id="PTHR23501:SF187">
    <property type="entry name" value="MAJOR FACILITATOR SUPERFAMILY (MFS) PROFILE DOMAIN-CONTAINING PROTEIN"/>
    <property type="match status" value="1"/>
</dbReference>
<keyword evidence="5 8" id="KW-0472">Membrane</keyword>
<evidence type="ECO:0000256" key="1">
    <source>
        <dbReference type="ARBA" id="ARBA00004141"/>
    </source>
</evidence>
<feature type="transmembrane region" description="Helical" evidence="8">
    <location>
        <begin position="119"/>
        <end position="138"/>
    </location>
</feature>
<feature type="transmembrane region" description="Helical" evidence="8">
    <location>
        <begin position="48"/>
        <end position="68"/>
    </location>
</feature>
<evidence type="ECO:0000256" key="4">
    <source>
        <dbReference type="ARBA" id="ARBA00022989"/>
    </source>
</evidence>
<feature type="transmembrane region" description="Helical" evidence="8">
    <location>
        <begin position="88"/>
        <end position="107"/>
    </location>
</feature>
<evidence type="ECO:0000256" key="3">
    <source>
        <dbReference type="ARBA" id="ARBA00022692"/>
    </source>
</evidence>
<reference evidence="10 11" key="1">
    <citation type="journal article" date="2012" name="BMC Genomics">
        <title>Tools to kill: Genome of one of the most destructive plant pathogenic fungi Macrophomina phaseolina.</title>
        <authorList>
            <person name="Islam M.S."/>
            <person name="Haque M.S."/>
            <person name="Islam M.M."/>
            <person name="Emdad E.M."/>
            <person name="Halim A."/>
            <person name="Hossen Q.M.M."/>
            <person name="Hossain M.Z."/>
            <person name="Ahmed B."/>
            <person name="Rahim S."/>
            <person name="Rahman M.S."/>
            <person name="Alam M.M."/>
            <person name="Hou S."/>
            <person name="Wan X."/>
            <person name="Saito J.A."/>
            <person name="Alam M."/>
        </authorList>
    </citation>
    <scope>NUCLEOTIDE SEQUENCE [LARGE SCALE GENOMIC DNA]</scope>
    <source>
        <strain evidence="10 11">MS6</strain>
    </source>
</reference>
<proteinExistence type="predicted"/>
<evidence type="ECO:0000256" key="6">
    <source>
        <dbReference type="ARBA" id="ARBA00023180"/>
    </source>
</evidence>
<feature type="transmembrane region" description="Helical" evidence="8">
    <location>
        <begin position="159"/>
        <end position="182"/>
    </location>
</feature>
<dbReference type="InParanoid" id="K2QVC4"/>
<evidence type="ECO:0000256" key="5">
    <source>
        <dbReference type="ARBA" id="ARBA00023136"/>
    </source>
</evidence>
<accession>K2QVC4</accession>
<dbReference type="OrthoDB" id="10021397at2759"/>
<keyword evidence="3 8" id="KW-0812">Transmembrane</keyword>
<dbReference type="STRING" id="1126212.K2QVC4"/>
<evidence type="ECO:0000256" key="7">
    <source>
        <dbReference type="SAM" id="MobiDB-lite"/>
    </source>
</evidence>
<evidence type="ECO:0000313" key="11">
    <source>
        <dbReference type="Proteomes" id="UP000007129"/>
    </source>
</evidence>
<dbReference type="AlphaFoldDB" id="K2QVC4"/>
<evidence type="ECO:0000256" key="2">
    <source>
        <dbReference type="ARBA" id="ARBA00022448"/>
    </source>
</evidence>
<feature type="transmembrane region" description="Helical" evidence="8">
    <location>
        <begin position="226"/>
        <end position="243"/>
    </location>
</feature>
<dbReference type="GO" id="GO:0005886">
    <property type="term" value="C:plasma membrane"/>
    <property type="evidence" value="ECO:0007669"/>
    <property type="project" value="TreeGrafter"/>
</dbReference>
<sequence>MSQLIVSHLVSVRERSKFLAIIFAMFGVGASVGPVLGGVLVQRASWRWAFWLNLPIGGITLGLLYFFLHGTAAAGRLPLLEKLKTIDWAGNALLTGSCVPLLLALSWARTRYPWSSWKVILPAVVGLVGQAGFCVFEGSKYCKHPMMPPRVFANRTSGAAMAFTFFQTMLQGSRIYFLPVYFQGVRLASPETSGLLMLPSVVAGPPSAVIAGYAVTRCGRYKPIHLAGLGLAAVGAGLFMRLVRSTTMVEVVMSQIVISCGAGMLPNTVLPAIQASLPQADLVACTSAFSFLRSYGNVWALPISSFIFSSWFSAHANEIDVYANVSPGSAYAHASARFIKSLPGDVGSQLITLYADSLRLLWDVSLGISIACFLAALLEREVPMATTAMSETRLTDSRTPPRPPETR</sequence>
<dbReference type="EMBL" id="AHHD01000391">
    <property type="protein sequence ID" value="EKG13616.1"/>
    <property type="molecule type" value="Genomic_DNA"/>
</dbReference>
<dbReference type="SUPFAM" id="SSF103473">
    <property type="entry name" value="MFS general substrate transporter"/>
    <property type="match status" value="1"/>
</dbReference>
<keyword evidence="2" id="KW-0813">Transport</keyword>
<comment type="caution">
    <text evidence="10">The sequence shown here is derived from an EMBL/GenBank/DDBJ whole genome shotgun (WGS) entry which is preliminary data.</text>
</comment>
<evidence type="ECO:0000313" key="10">
    <source>
        <dbReference type="EMBL" id="EKG13616.1"/>
    </source>
</evidence>
<keyword evidence="4 8" id="KW-1133">Transmembrane helix</keyword>
<dbReference type="InterPro" id="IPR020846">
    <property type="entry name" value="MFS_dom"/>
</dbReference>
<dbReference type="Gene3D" id="1.20.1250.20">
    <property type="entry name" value="MFS general substrate transporter like domains"/>
    <property type="match status" value="1"/>
</dbReference>
<dbReference type="Pfam" id="PF07690">
    <property type="entry name" value="MFS_1"/>
    <property type="match status" value="1"/>
</dbReference>